<dbReference type="Gene3D" id="1.20.120.230">
    <property type="entry name" value="Alpha-catenin/vinculin-like"/>
    <property type="match status" value="1"/>
</dbReference>
<evidence type="ECO:0000256" key="1">
    <source>
        <dbReference type="ARBA" id="ARBA00004245"/>
    </source>
</evidence>
<protein>
    <recommendedName>
        <fullName evidence="5">Vinculin</fullName>
    </recommendedName>
</protein>
<comment type="caution">
    <text evidence="15">The sequence shown here is derived from an EMBL/GenBank/DDBJ whole genome shotgun (WGS) entry which is preliminary data.</text>
</comment>
<dbReference type="PANTHER" id="PTHR46180">
    <property type="entry name" value="VINCULIN"/>
    <property type="match status" value="1"/>
</dbReference>
<dbReference type="GO" id="GO:0005886">
    <property type="term" value="C:plasma membrane"/>
    <property type="evidence" value="ECO:0007669"/>
    <property type="project" value="UniProtKB-SubCell"/>
</dbReference>
<gene>
    <name evidence="15" type="ORF">DC041_0009157</name>
</gene>
<dbReference type="InterPro" id="IPR036723">
    <property type="entry name" value="Alpha-catenin/vinculin-like_sf"/>
</dbReference>
<evidence type="ECO:0000256" key="3">
    <source>
        <dbReference type="ARBA" id="ARBA00004536"/>
    </source>
</evidence>
<dbReference type="PROSITE" id="PS00664">
    <property type="entry name" value="VINCULIN_2"/>
    <property type="match status" value="1"/>
</dbReference>
<keyword evidence="6" id="KW-1003">Cell membrane</keyword>
<keyword evidence="10" id="KW-0965">Cell junction</keyword>
<keyword evidence="8" id="KW-0677">Repeat</keyword>
<evidence type="ECO:0000256" key="11">
    <source>
        <dbReference type="ARBA" id="ARBA00023136"/>
    </source>
</evidence>
<evidence type="ECO:0000256" key="5">
    <source>
        <dbReference type="ARBA" id="ARBA00014125"/>
    </source>
</evidence>
<sequence>MSFHTKSIERILSPVAQQVLKLILLFEDAGSGTEIPDLEFRVNVVKLAVENLIKVGHQTIEASDDQLLQRDMPPSLKRVEDASFYLQDAVVLLQNDPNSSEARRKLIEGSRDLPGAAESQANRDFLLSEMSSEIHEIIRGLQLTETDSSELFDDDLAAMHMNKAAFDSRLQFVSDWISDSNCSVAMTAGEKALNQVLNSARNLANLNQTSSNSKAIIHLCDELNDYAQSLIHLRRSGHGNGSEASHIANTLNTKLNQLSRLCKDLSLRDHNGGGVGDQQHHTCNPLFRLARTLEGKLVQAQRWLADPRGPLRHVGLEACRSLAQGARSIIMSSDSNDVSANNNKINANSSPSEDKGTNDACLESCEHVERVSDKLFAISSQPLTAENEISQQDLAMAISRSLAYIWQTLEKLLTRQIAEVYTDLVGPLRQLVESASPSSGNLPDQNDYNVKMKEFLTQCNQLVNTGELAAATKLSDVWRSDALRCLTSQLNELGAQVVLAGRAVILSADPNLQLQPGGASLKQATSDHFLMMRQHWTDTAERMRALVDEAVDANAFIAAQEQLITYCFMN</sequence>
<dbReference type="SUPFAM" id="SSF47220">
    <property type="entry name" value="alpha-catenin/vinculin-like"/>
    <property type="match status" value="4"/>
</dbReference>
<dbReference type="GO" id="GO:0015629">
    <property type="term" value="C:actin cytoskeleton"/>
    <property type="evidence" value="ECO:0007669"/>
    <property type="project" value="InterPro"/>
</dbReference>
<proteinExistence type="inferred from homology"/>
<dbReference type="InterPro" id="IPR000633">
    <property type="entry name" value="Vinculin_CS"/>
</dbReference>
<dbReference type="EMBL" id="QMKO01002912">
    <property type="protein sequence ID" value="RTG82247.1"/>
    <property type="molecule type" value="Genomic_DNA"/>
</dbReference>
<keyword evidence="16" id="KW-1185">Reference proteome</keyword>
<keyword evidence="13" id="KW-0206">Cytoskeleton</keyword>
<dbReference type="GO" id="GO:0007155">
    <property type="term" value="P:cell adhesion"/>
    <property type="evidence" value="ECO:0007669"/>
    <property type="project" value="UniProtKB-KW"/>
</dbReference>
<dbReference type="STRING" id="6184.A0A430Q3I4"/>
<evidence type="ECO:0000256" key="13">
    <source>
        <dbReference type="ARBA" id="ARBA00023212"/>
    </source>
</evidence>
<dbReference type="AlphaFoldDB" id="A0A430Q3I4"/>
<evidence type="ECO:0000256" key="9">
    <source>
        <dbReference type="ARBA" id="ARBA00022889"/>
    </source>
</evidence>
<keyword evidence="9" id="KW-0130">Cell adhesion</keyword>
<evidence type="ECO:0000256" key="7">
    <source>
        <dbReference type="ARBA" id="ARBA00022490"/>
    </source>
</evidence>
<evidence type="ECO:0000256" key="8">
    <source>
        <dbReference type="ARBA" id="ARBA00022737"/>
    </source>
</evidence>
<evidence type="ECO:0000256" key="10">
    <source>
        <dbReference type="ARBA" id="ARBA00022949"/>
    </source>
</evidence>
<feature type="compositionally biased region" description="Low complexity" evidence="14">
    <location>
        <begin position="337"/>
        <end position="351"/>
    </location>
</feature>
<name>A0A430Q3I4_SCHBO</name>
<dbReference type="InterPro" id="IPR006077">
    <property type="entry name" value="Vinculin/catenin"/>
</dbReference>
<dbReference type="InterPro" id="IPR017997">
    <property type="entry name" value="Vinculin"/>
</dbReference>
<dbReference type="GO" id="GO:0051015">
    <property type="term" value="F:actin filament binding"/>
    <property type="evidence" value="ECO:0007669"/>
    <property type="project" value="InterPro"/>
</dbReference>
<evidence type="ECO:0000256" key="12">
    <source>
        <dbReference type="ARBA" id="ARBA00023203"/>
    </source>
</evidence>
<keyword evidence="12" id="KW-0009">Actin-binding</keyword>
<keyword evidence="7" id="KW-0963">Cytoplasm</keyword>
<dbReference type="Pfam" id="PF01044">
    <property type="entry name" value="Vinculin"/>
    <property type="match status" value="2"/>
</dbReference>
<dbReference type="GO" id="GO:0005912">
    <property type="term" value="C:adherens junction"/>
    <property type="evidence" value="ECO:0007669"/>
    <property type="project" value="UniProtKB-SubCell"/>
</dbReference>
<dbReference type="Gene3D" id="1.20.120.810">
    <property type="entry name" value="Vinculin, Vh2 four-helix bundle"/>
    <property type="match status" value="2"/>
</dbReference>
<reference evidence="15 16" key="1">
    <citation type="journal article" date="2019" name="PLoS Pathog.">
        <title>Genome sequence of the bovine parasite Schistosoma bovis Tanzania.</title>
        <authorList>
            <person name="Oey H."/>
            <person name="Zakrzewski M."/>
            <person name="Gobert G."/>
            <person name="Gravermann K."/>
            <person name="Stoye J."/>
            <person name="Jones M."/>
            <person name="Mcmanus D."/>
            <person name="Krause L."/>
        </authorList>
    </citation>
    <scope>NUCLEOTIDE SEQUENCE [LARGE SCALE GENOMIC DNA]</scope>
    <source>
        <strain evidence="15 16">TAN1997</strain>
    </source>
</reference>
<dbReference type="GO" id="GO:0005198">
    <property type="term" value="F:structural molecule activity"/>
    <property type="evidence" value="ECO:0007669"/>
    <property type="project" value="InterPro"/>
</dbReference>
<comment type="similarity">
    <text evidence="4">Belongs to the vinculin/alpha-catenin family.</text>
</comment>
<keyword evidence="11" id="KW-0472">Membrane</keyword>
<organism evidence="15 16">
    <name type="scientific">Schistosoma bovis</name>
    <name type="common">Blood fluke</name>
    <dbReference type="NCBI Taxonomy" id="6184"/>
    <lineage>
        <taxon>Eukaryota</taxon>
        <taxon>Metazoa</taxon>
        <taxon>Spiralia</taxon>
        <taxon>Lophotrochozoa</taxon>
        <taxon>Platyhelminthes</taxon>
        <taxon>Trematoda</taxon>
        <taxon>Digenea</taxon>
        <taxon>Strigeidida</taxon>
        <taxon>Schistosomatoidea</taxon>
        <taxon>Schistosomatidae</taxon>
        <taxon>Schistosoma</taxon>
    </lineage>
</organism>
<comment type="subcellular location">
    <subcellularLocation>
        <location evidence="3">Cell junction</location>
        <location evidence="3">Adherens junction</location>
    </subcellularLocation>
    <subcellularLocation>
        <location evidence="2">Cell membrane</location>
        <topology evidence="2">Peripheral membrane protein</topology>
        <orientation evidence="2">Cytoplasmic side</orientation>
    </subcellularLocation>
    <subcellularLocation>
        <location evidence="1">Cytoplasm</location>
        <location evidence="1">Cytoskeleton</location>
    </subcellularLocation>
</comment>
<accession>A0A430Q3I4</accession>
<evidence type="ECO:0000256" key="14">
    <source>
        <dbReference type="SAM" id="MobiDB-lite"/>
    </source>
</evidence>
<evidence type="ECO:0000256" key="2">
    <source>
        <dbReference type="ARBA" id="ARBA00004413"/>
    </source>
</evidence>
<feature type="region of interest" description="Disordered" evidence="14">
    <location>
        <begin position="337"/>
        <end position="358"/>
    </location>
</feature>
<evidence type="ECO:0000313" key="16">
    <source>
        <dbReference type="Proteomes" id="UP000290809"/>
    </source>
</evidence>
<evidence type="ECO:0000313" key="15">
    <source>
        <dbReference type="EMBL" id="RTG82247.1"/>
    </source>
</evidence>
<evidence type="ECO:0000256" key="4">
    <source>
        <dbReference type="ARBA" id="ARBA00008376"/>
    </source>
</evidence>
<evidence type="ECO:0000256" key="6">
    <source>
        <dbReference type="ARBA" id="ARBA00022475"/>
    </source>
</evidence>
<dbReference type="Proteomes" id="UP000290809">
    <property type="component" value="Unassembled WGS sequence"/>
</dbReference>